<dbReference type="Proteomes" id="UP000548476">
    <property type="component" value="Unassembled WGS sequence"/>
</dbReference>
<keyword evidence="1" id="KW-0418">Kinase</keyword>
<dbReference type="GO" id="GO:0016301">
    <property type="term" value="F:kinase activity"/>
    <property type="evidence" value="ECO:0007669"/>
    <property type="project" value="UniProtKB-KW"/>
</dbReference>
<name>A0A841FTT8_9ACTN</name>
<reference evidence="1 2" key="1">
    <citation type="submission" date="2020-08" db="EMBL/GenBank/DDBJ databases">
        <title>Genomic Encyclopedia of Type Strains, Phase IV (KMG-IV): sequencing the most valuable type-strain genomes for metagenomic binning, comparative biology and taxonomic classification.</title>
        <authorList>
            <person name="Goeker M."/>
        </authorList>
    </citation>
    <scope>NUCLEOTIDE SEQUENCE [LARGE SCALE GENOMIC DNA]</scope>
    <source>
        <strain evidence="1 2">YIM 65646</strain>
    </source>
</reference>
<accession>A0A841FTT8</accession>
<keyword evidence="2" id="KW-1185">Reference proteome</keyword>
<evidence type="ECO:0000313" key="1">
    <source>
        <dbReference type="EMBL" id="MBB6038203.1"/>
    </source>
</evidence>
<gene>
    <name evidence="1" type="ORF">HNR73_006083</name>
</gene>
<comment type="caution">
    <text evidence="1">The sequence shown here is derived from an EMBL/GenBank/DDBJ whole genome shotgun (WGS) entry which is preliminary data.</text>
</comment>
<proteinExistence type="predicted"/>
<keyword evidence="1" id="KW-0808">Transferase</keyword>
<organism evidence="1 2">
    <name type="scientific">Phytomonospora endophytica</name>
    <dbReference type="NCBI Taxonomy" id="714109"/>
    <lineage>
        <taxon>Bacteria</taxon>
        <taxon>Bacillati</taxon>
        <taxon>Actinomycetota</taxon>
        <taxon>Actinomycetes</taxon>
        <taxon>Micromonosporales</taxon>
        <taxon>Micromonosporaceae</taxon>
        <taxon>Phytomonospora</taxon>
    </lineage>
</organism>
<dbReference type="AlphaFoldDB" id="A0A841FTT8"/>
<protein>
    <submittedName>
        <fullName evidence="1">Uridine kinase</fullName>
    </submittedName>
</protein>
<sequence length="35" mass="3611">MRIIAIEGASFAGKTTTIAALKAQPATSEAHTFCC</sequence>
<dbReference type="EMBL" id="JACHGT010000015">
    <property type="protein sequence ID" value="MBB6038203.1"/>
    <property type="molecule type" value="Genomic_DNA"/>
</dbReference>
<evidence type="ECO:0000313" key="2">
    <source>
        <dbReference type="Proteomes" id="UP000548476"/>
    </source>
</evidence>